<dbReference type="PANTHER" id="PTHR46969">
    <property type="entry name" value="BIFUNCTIONAL PROTEIN HLDE"/>
    <property type="match status" value="1"/>
</dbReference>
<dbReference type="GO" id="GO:0005829">
    <property type="term" value="C:cytosol"/>
    <property type="evidence" value="ECO:0007669"/>
    <property type="project" value="TreeGrafter"/>
</dbReference>
<protein>
    <submittedName>
        <fullName evidence="4">HAD family hydrolase</fullName>
    </submittedName>
</protein>
<dbReference type="InterPro" id="IPR023214">
    <property type="entry name" value="HAD_sf"/>
</dbReference>
<dbReference type="InterPro" id="IPR002173">
    <property type="entry name" value="Carboh/pur_kinase_PfkB_CS"/>
</dbReference>
<dbReference type="KEGG" id="ock:EXM22_08995"/>
<dbReference type="Pfam" id="PF00294">
    <property type="entry name" value="PfkB"/>
    <property type="match status" value="1"/>
</dbReference>
<dbReference type="PROSITE" id="PS00584">
    <property type="entry name" value="PFKB_KINASES_2"/>
    <property type="match status" value="1"/>
</dbReference>
<keyword evidence="1" id="KW-0808">Transferase</keyword>
<dbReference type="InterPro" id="IPR036412">
    <property type="entry name" value="HAD-like_sf"/>
</dbReference>
<dbReference type="PANTHER" id="PTHR46969:SF1">
    <property type="entry name" value="BIFUNCTIONAL PROTEIN HLDE"/>
    <property type="match status" value="1"/>
</dbReference>
<keyword evidence="4" id="KW-0378">Hydrolase</keyword>
<reference evidence="4 5" key="1">
    <citation type="submission" date="2019-02" db="EMBL/GenBank/DDBJ databases">
        <title>Complete Genome Sequence and Methylome Analysis of free living Spirochaetas.</title>
        <authorList>
            <person name="Fomenkov A."/>
            <person name="Dubinina G."/>
            <person name="Leshcheva N."/>
            <person name="Mikheeva N."/>
            <person name="Grabovich M."/>
            <person name="Vincze T."/>
            <person name="Roberts R.J."/>
        </authorList>
    </citation>
    <scope>NUCLEOTIDE SEQUENCE [LARGE SCALE GENOMIC DNA]</scope>
    <source>
        <strain evidence="4 5">K2</strain>
    </source>
</reference>
<dbReference type="Proteomes" id="UP000324209">
    <property type="component" value="Chromosome"/>
</dbReference>
<dbReference type="InterPro" id="IPR029056">
    <property type="entry name" value="Ribokinase-like"/>
</dbReference>
<dbReference type="GO" id="GO:0033785">
    <property type="term" value="F:heptose 7-phosphate kinase activity"/>
    <property type="evidence" value="ECO:0007669"/>
    <property type="project" value="TreeGrafter"/>
</dbReference>
<evidence type="ECO:0000256" key="2">
    <source>
        <dbReference type="ARBA" id="ARBA00022777"/>
    </source>
</evidence>
<dbReference type="GO" id="GO:0016787">
    <property type="term" value="F:hydrolase activity"/>
    <property type="evidence" value="ECO:0007669"/>
    <property type="project" value="UniProtKB-KW"/>
</dbReference>
<accession>A0A5C1QNH0</accession>
<evidence type="ECO:0000256" key="1">
    <source>
        <dbReference type="ARBA" id="ARBA00022679"/>
    </source>
</evidence>
<name>A0A5C1QNH0_9SPIO</name>
<feature type="domain" description="Carbohydrate kinase PfkB" evidence="3">
    <location>
        <begin position="15"/>
        <end position="313"/>
    </location>
</feature>
<dbReference type="Gene3D" id="3.40.1190.20">
    <property type="match status" value="1"/>
</dbReference>
<dbReference type="SUPFAM" id="SSF53613">
    <property type="entry name" value="Ribokinase-like"/>
    <property type="match status" value="1"/>
</dbReference>
<dbReference type="GO" id="GO:0033786">
    <property type="term" value="F:heptose-1-phosphate adenylyltransferase activity"/>
    <property type="evidence" value="ECO:0007669"/>
    <property type="project" value="TreeGrafter"/>
</dbReference>
<evidence type="ECO:0000313" key="5">
    <source>
        <dbReference type="Proteomes" id="UP000324209"/>
    </source>
</evidence>
<dbReference type="CDD" id="cd01427">
    <property type="entry name" value="HAD_like"/>
    <property type="match status" value="1"/>
</dbReference>
<dbReference type="EMBL" id="CP036150">
    <property type="protein sequence ID" value="QEN08116.1"/>
    <property type="molecule type" value="Genomic_DNA"/>
</dbReference>
<dbReference type="SUPFAM" id="SSF56784">
    <property type="entry name" value="HAD-like"/>
    <property type="match status" value="1"/>
</dbReference>
<gene>
    <name evidence="4" type="ORF">EXM22_08995</name>
</gene>
<evidence type="ECO:0000259" key="3">
    <source>
        <dbReference type="Pfam" id="PF00294"/>
    </source>
</evidence>
<proteinExistence type="predicted"/>
<dbReference type="OrthoDB" id="9797743at2"/>
<dbReference type="InterPro" id="IPR011611">
    <property type="entry name" value="PfkB_dom"/>
</dbReference>
<evidence type="ECO:0000313" key="4">
    <source>
        <dbReference type="EMBL" id="QEN08116.1"/>
    </source>
</evidence>
<organism evidence="4 5">
    <name type="scientific">Oceanispirochaeta crateris</name>
    <dbReference type="NCBI Taxonomy" id="2518645"/>
    <lineage>
        <taxon>Bacteria</taxon>
        <taxon>Pseudomonadati</taxon>
        <taxon>Spirochaetota</taxon>
        <taxon>Spirochaetia</taxon>
        <taxon>Spirochaetales</taxon>
        <taxon>Spirochaetaceae</taxon>
        <taxon>Oceanispirochaeta</taxon>
    </lineage>
</organism>
<sequence>MKNLNNIVKDFPDISIAVIGDICVDMYYFLSDEKCEVSLETGQRTKSVEDFKHEAGGAGNVAINLKSLGAGSVDIYGVIGSDPFGETLKSILTDSDVSCTHIQTQKENWQTHVYHKFYKDSVEESRCDIGNFNRVSPEVVSLLLEDIESNIKNYEVIIINEQVLHGYHNSQFQKGLADLILKYKDDSLWISDCRHLNLVYNQSIRKLNKSEAEAIFSMKEPQKSLPEKRELIQWLSSYWEKPVIITLGEDGAIGIDSEGKIEETPGISLTGPKDTVGAGDAFLAALALTMASGHTLKEALFTGNCTASVSVTKLFETGHPNKDELIRMGTSPDYRYNPEVASDNRTAKFLKDTPIEIIGLKPSGNPVAVIFDHDGTISTLRQGWEPIMKEVVLQSILGESLKLVSQEEIECISATADEMIEKTTGVQTIIQMHHLQSLVKSHSYVPRHKVLTPLEYKKIYNDRLMNMVSARISLFRRGMLDLRDVTMKGAIPFLQSLKDAGIPLYLASGTDQEDVRKEAKTLGYAELFTGGIFGSVGNIDQDPKKLVMERISRELPENVKPQNCYVFGDGPVEMREAAKRDFTGIGLLSDEKQRFGVNPDKRQRLILGGAKALIPDFSWRSFLTEYLEWNLDTKRKK</sequence>
<dbReference type="Gene3D" id="3.40.50.1000">
    <property type="entry name" value="HAD superfamily/HAD-like"/>
    <property type="match status" value="1"/>
</dbReference>
<keyword evidence="5" id="KW-1185">Reference proteome</keyword>
<keyword evidence="2" id="KW-0418">Kinase</keyword>
<dbReference type="Pfam" id="PF00702">
    <property type="entry name" value="Hydrolase"/>
    <property type="match status" value="1"/>
</dbReference>
<dbReference type="AlphaFoldDB" id="A0A5C1QNH0"/>
<dbReference type="RefSeq" id="WP_149486196.1">
    <property type="nucleotide sequence ID" value="NZ_CP036150.1"/>
</dbReference>